<dbReference type="Proteomes" id="UP001454036">
    <property type="component" value="Unassembled WGS sequence"/>
</dbReference>
<comment type="caution">
    <text evidence="1">The sequence shown here is derived from an EMBL/GenBank/DDBJ whole genome shotgun (WGS) entry which is preliminary data.</text>
</comment>
<evidence type="ECO:0000313" key="1">
    <source>
        <dbReference type="EMBL" id="GAA0168416.1"/>
    </source>
</evidence>
<proteinExistence type="predicted"/>
<gene>
    <name evidence="1" type="ORF">LIER_23137</name>
</gene>
<sequence length="113" mass="12472">MPRYLPKLVDFEIPRVLRVVVLIGLGVQGLKDMMDLCKLMICPSIVPKKSGEVFLEGVEAFVVKPYQSSSILSYLLCHDDIVLSSSSMNKAILKGFEQEIKLVAENCVGENVG</sequence>
<dbReference type="AlphaFoldDB" id="A0AAV3QYN0"/>
<protein>
    <submittedName>
        <fullName evidence="1">Uncharacterized protein</fullName>
    </submittedName>
</protein>
<name>A0AAV3QYN0_LITER</name>
<dbReference type="EMBL" id="BAABME010006462">
    <property type="protein sequence ID" value="GAA0168416.1"/>
    <property type="molecule type" value="Genomic_DNA"/>
</dbReference>
<evidence type="ECO:0000313" key="2">
    <source>
        <dbReference type="Proteomes" id="UP001454036"/>
    </source>
</evidence>
<accession>A0AAV3QYN0</accession>
<keyword evidence="2" id="KW-1185">Reference proteome</keyword>
<reference evidence="1 2" key="1">
    <citation type="submission" date="2024-01" db="EMBL/GenBank/DDBJ databases">
        <title>The complete chloroplast genome sequence of Lithospermum erythrorhizon: insights into the phylogenetic relationship among Boraginaceae species and the maternal lineages of purple gromwells.</title>
        <authorList>
            <person name="Okada T."/>
            <person name="Watanabe K."/>
        </authorList>
    </citation>
    <scope>NUCLEOTIDE SEQUENCE [LARGE SCALE GENOMIC DNA]</scope>
</reference>
<organism evidence="1 2">
    <name type="scientific">Lithospermum erythrorhizon</name>
    <name type="common">Purple gromwell</name>
    <name type="synonym">Lithospermum officinale var. erythrorhizon</name>
    <dbReference type="NCBI Taxonomy" id="34254"/>
    <lineage>
        <taxon>Eukaryota</taxon>
        <taxon>Viridiplantae</taxon>
        <taxon>Streptophyta</taxon>
        <taxon>Embryophyta</taxon>
        <taxon>Tracheophyta</taxon>
        <taxon>Spermatophyta</taxon>
        <taxon>Magnoliopsida</taxon>
        <taxon>eudicotyledons</taxon>
        <taxon>Gunneridae</taxon>
        <taxon>Pentapetalae</taxon>
        <taxon>asterids</taxon>
        <taxon>lamiids</taxon>
        <taxon>Boraginales</taxon>
        <taxon>Boraginaceae</taxon>
        <taxon>Boraginoideae</taxon>
        <taxon>Lithospermeae</taxon>
        <taxon>Lithospermum</taxon>
    </lineage>
</organism>